<dbReference type="PROSITE" id="PS00874">
    <property type="entry name" value="T2SP_F"/>
    <property type="match status" value="1"/>
</dbReference>
<comment type="subcellular location">
    <subcellularLocation>
        <location evidence="1">Cell inner membrane</location>
        <topology evidence="1">Multi-pass membrane protein</topology>
    </subcellularLocation>
    <subcellularLocation>
        <location evidence="9">Cell membrane</location>
        <topology evidence="9">Multi-pass membrane protein</topology>
    </subcellularLocation>
</comment>
<dbReference type="GO" id="GO:0015628">
    <property type="term" value="P:protein secretion by the type II secretion system"/>
    <property type="evidence" value="ECO:0007669"/>
    <property type="project" value="TreeGrafter"/>
</dbReference>
<evidence type="ECO:0000313" key="13">
    <source>
        <dbReference type="Proteomes" id="UP000291144"/>
    </source>
</evidence>
<evidence type="ECO:0000256" key="3">
    <source>
        <dbReference type="ARBA" id="ARBA00022448"/>
    </source>
</evidence>
<comment type="caution">
    <text evidence="12">The sequence shown here is derived from an EMBL/GenBank/DDBJ whole genome shotgun (WGS) entry which is preliminary data.</text>
</comment>
<organism evidence="12 13">
    <name type="scientific">Kribbella pittospori</name>
    <dbReference type="NCBI Taxonomy" id="722689"/>
    <lineage>
        <taxon>Bacteria</taxon>
        <taxon>Bacillati</taxon>
        <taxon>Actinomycetota</taxon>
        <taxon>Actinomycetes</taxon>
        <taxon>Propionibacteriales</taxon>
        <taxon>Kribbellaceae</taxon>
        <taxon>Kribbella</taxon>
    </lineage>
</organism>
<dbReference type="PANTHER" id="PTHR30012:SF0">
    <property type="entry name" value="TYPE II SECRETION SYSTEM PROTEIN F-RELATED"/>
    <property type="match status" value="1"/>
</dbReference>
<dbReference type="Gene3D" id="1.20.81.30">
    <property type="entry name" value="Type II secretion system (T2SS), domain F"/>
    <property type="match status" value="2"/>
</dbReference>
<feature type="transmembrane region" description="Helical" evidence="10">
    <location>
        <begin position="218"/>
        <end position="238"/>
    </location>
</feature>
<comment type="similarity">
    <text evidence="2 9">Belongs to the GSP F family.</text>
</comment>
<keyword evidence="6 9" id="KW-0812">Transmembrane</keyword>
<evidence type="ECO:0000256" key="10">
    <source>
        <dbReference type="SAM" id="Phobius"/>
    </source>
</evidence>
<keyword evidence="8 10" id="KW-0472">Membrane</keyword>
<dbReference type="GO" id="GO:0005886">
    <property type="term" value="C:plasma membrane"/>
    <property type="evidence" value="ECO:0007669"/>
    <property type="project" value="UniProtKB-SubCell"/>
</dbReference>
<dbReference type="InterPro" id="IPR003004">
    <property type="entry name" value="GspF/PilC"/>
</dbReference>
<evidence type="ECO:0000256" key="4">
    <source>
        <dbReference type="ARBA" id="ARBA00022475"/>
    </source>
</evidence>
<gene>
    <name evidence="12" type="ORF">E0H73_20605</name>
</gene>
<dbReference type="InterPro" id="IPR018076">
    <property type="entry name" value="T2SS_GspF_dom"/>
</dbReference>
<evidence type="ECO:0000313" key="12">
    <source>
        <dbReference type="EMBL" id="TCC60341.1"/>
    </source>
</evidence>
<name>A0A4R0KIC6_9ACTN</name>
<evidence type="ECO:0000256" key="7">
    <source>
        <dbReference type="ARBA" id="ARBA00022989"/>
    </source>
</evidence>
<protein>
    <submittedName>
        <fullName evidence="12">Type II secretion system F family protein</fullName>
    </submittedName>
</protein>
<dbReference type="InterPro" id="IPR001992">
    <property type="entry name" value="T2SS_GspF/T4SS_PilC_CS"/>
</dbReference>
<keyword evidence="4" id="KW-1003">Cell membrane</keyword>
<dbReference type="FunFam" id="1.20.81.30:FF:000001">
    <property type="entry name" value="Type II secretion system protein F"/>
    <property type="match status" value="1"/>
</dbReference>
<keyword evidence="3 9" id="KW-0813">Transport</keyword>
<keyword evidence="13" id="KW-1185">Reference proteome</keyword>
<dbReference type="PRINTS" id="PR00812">
    <property type="entry name" value="BCTERIALGSPF"/>
</dbReference>
<feature type="domain" description="Type II secretion system protein GspF" evidence="11">
    <location>
        <begin position="269"/>
        <end position="389"/>
    </location>
</feature>
<dbReference type="EMBL" id="SJKB01000006">
    <property type="protein sequence ID" value="TCC60341.1"/>
    <property type="molecule type" value="Genomic_DNA"/>
</dbReference>
<dbReference type="InterPro" id="IPR042094">
    <property type="entry name" value="T2SS_GspF_sf"/>
</dbReference>
<dbReference type="OrthoDB" id="9805682at2"/>
<dbReference type="Proteomes" id="UP000291144">
    <property type="component" value="Unassembled WGS sequence"/>
</dbReference>
<evidence type="ECO:0000256" key="2">
    <source>
        <dbReference type="ARBA" id="ARBA00005745"/>
    </source>
</evidence>
<dbReference type="PANTHER" id="PTHR30012">
    <property type="entry name" value="GENERAL SECRETION PATHWAY PROTEIN"/>
    <property type="match status" value="1"/>
</dbReference>
<feature type="transmembrane region" description="Helical" evidence="10">
    <location>
        <begin position="372"/>
        <end position="396"/>
    </location>
</feature>
<accession>A0A4R0KIC6</accession>
<dbReference type="RefSeq" id="WP_131358799.1">
    <property type="nucleotide sequence ID" value="NZ_SJKB01000006.1"/>
</dbReference>
<dbReference type="Pfam" id="PF00482">
    <property type="entry name" value="T2SSF"/>
    <property type="match status" value="2"/>
</dbReference>
<evidence type="ECO:0000256" key="6">
    <source>
        <dbReference type="ARBA" id="ARBA00022692"/>
    </source>
</evidence>
<keyword evidence="5" id="KW-0997">Cell inner membrane</keyword>
<proteinExistence type="inferred from homology"/>
<evidence type="ECO:0000256" key="8">
    <source>
        <dbReference type="ARBA" id="ARBA00023136"/>
    </source>
</evidence>
<feature type="domain" description="Type II secretion system protein GspF" evidence="11">
    <location>
        <begin position="67"/>
        <end position="189"/>
    </location>
</feature>
<keyword evidence="7 10" id="KW-1133">Transmembrane helix</keyword>
<evidence type="ECO:0000256" key="9">
    <source>
        <dbReference type="RuleBase" id="RU003923"/>
    </source>
</evidence>
<evidence type="ECO:0000256" key="1">
    <source>
        <dbReference type="ARBA" id="ARBA00004429"/>
    </source>
</evidence>
<sequence length="401" mass="43980">MTRYAYVATAPGGQVAKGTTRAQSREDAELALYERELRDIRVSEKRSILQLEITARKVKREEVMHLSRQLGAFIKAGLPLIDAVHSLGEESGNASVRRMMAGVEDGLRGGEKLSDCFDRHPKIFPEFYRGILRSAELSGQLDSVLEQLAKYLERDLEARRKIKQAMIYPSIVAVMSVVTVVVLSAFVLPRFKDFFAGLHATLPLPTRMLLAVTDFLTGWWWAVGGGVAVLALLFFGVVQTHGGRYLRDRFFLALPVVGDTIQFALVERFCRILSSMVSAGVQLPEALRVATGSLPNLVFRRSLAGAGEALLEGEGLAGPLAATKLFPKTAAQMMRVGEDTGTLDTQLEVTAGYYEGELDYKLKKLIGLIEPLVIVVMGIIVGFVAIALVSAMYGIFRQVQS</sequence>
<evidence type="ECO:0000259" key="11">
    <source>
        <dbReference type="Pfam" id="PF00482"/>
    </source>
</evidence>
<evidence type="ECO:0000256" key="5">
    <source>
        <dbReference type="ARBA" id="ARBA00022519"/>
    </source>
</evidence>
<feature type="transmembrane region" description="Helical" evidence="10">
    <location>
        <begin position="166"/>
        <end position="188"/>
    </location>
</feature>
<dbReference type="AlphaFoldDB" id="A0A4R0KIC6"/>
<reference evidence="12 13" key="1">
    <citation type="submission" date="2019-02" db="EMBL/GenBank/DDBJ databases">
        <title>Kribbella capetownensis sp. nov. and Kribbella speibonae sp. nov., isolated from soil.</title>
        <authorList>
            <person name="Curtis S.M."/>
            <person name="Norton I."/>
            <person name="Everest G.J."/>
            <person name="Meyers P.R."/>
        </authorList>
    </citation>
    <scope>NUCLEOTIDE SEQUENCE [LARGE SCALE GENOMIC DNA]</scope>
    <source>
        <strain evidence="12 13">NRRL B-24813</strain>
    </source>
</reference>